<evidence type="ECO:0000256" key="3">
    <source>
        <dbReference type="ARBA" id="ARBA00012967"/>
    </source>
</evidence>
<dbReference type="HAMAP" id="MF_00488">
    <property type="entry name" value="Lactate_dehydrog"/>
    <property type="match status" value="1"/>
</dbReference>
<protein>
    <recommendedName>
        <fullName evidence="3 8">L-lactate dehydrogenase</fullName>
        <shortName evidence="8">L-LDH</shortName>
        <ecNumber evidence="3 8">1.1.1.27</ecNumber>
    </recommendedName>
</protein>
<feature type="domain" description="Lactate/malate dehydrogenase N-terminal" evidence="11">
    <location>
        <begin position="7"/>
        <end position="145"/>
    </location>
</feature>
<dbReference type="InterPro" id="IPR001236">
    <property type="entry name" value="Lactate/malate_DH_N"/>
</dbReference>
<feature type="binding site" evidence="10">
    <location>
        <begin position="12"/>
        <end position="17"/>
    </location>
    <ligand>
        <name>NAD(+)</name>
        <dbReference type="ChEBI" id="CHEBI:57540"/>
    </ligand>
</feature>
<dbReference type="EC" id="1.1.1.27" evidence="3 8"/>
<accession>A0A917PRI3</accession>
<dbReference type="InterPro" id="IPR036291">
    <property type="entry name" value="NAD(P)-bd_dom_sf"/>
</dbReference>
<keyword evidence="5 8" id="KW-0560">Oxidoreductase</keyword>
<dbReference type="FunFam" id="3.40.50.720:FF:000018">
    <property type="entry name" value="Malate dehydrogenase"/>
    <property type="match status" value="1"/>
</dbReference>
<evidence type="ECO:0000256" key="9">
    <source>
        <dbReference type="PIRSR" id="PIRSR000102-1"/>
    </source>
</evidence>
<dbReference type="PANTHER" id="PTHR43128:SF16">
    <property type="entry name" value="L-LACTATE DEHYDROGENASE"/>
    <property type="match status" value="1"/>
</dbReference>
<evidence type="ECO:0000256" key="2">
    <source>
        <dbReference type="ARBA" id="ARBA00006054"/>
    </source>
</evidence>
<dbReference type="Pfam" id="PF00056">
    <property type="entry name" value="Ldh_1_N"/>
    <property type="match status" value="1"/>
</dbReference>
<dbReference type="PRINTS" id="PR00086">
    <property type="entry name" value="LLDHDRGNASE"/>
</dbReference>
<dbReference type="NCBIfam" id="NF000824">
    <property type="entry name" value="PRK00066.1"/>
    <property type="match status" value="1"/>
</dbReference>
<comment type="catalytic activity">
    <reaction evidence="7 8">
        <text>(S)-lactate + NAD(+) = pyruvate + NADH + H(+)</text>
        <dbReference type="Rhea" id="RHEA:23444"/>
        <dbReference type="ChEBI" id="CHEBI:15361"/>
        <dbReference type="ChEBI" id="CHEBI:15378"/>
        <dbReference type="ChEBI" id="CHEBI:16651"/>
        <dbReference type="ChEBI" id="CHEBI:57540"/>
        <dbReference type="ChEBI" id="CHEBI:57945"/>
        <dbReference type="EC" id="1.1.1.27"/>
    </reaction>
</comment>
<feature type="binding site" evidence="8">
    <location>
        <position position="42"/>
    </location>
    <ligand>
        <name>NAD(+)</name>
        <dbReference type="ChEBI" id="CHEBI:57540"/>
    </ligand>
</feature>
<dbReference type="NCBIfam" id="TIGR01771">
    <property type="entry name" value="L-LDH-NAD"/>
    <property type="match status" value="1"/>
</dbReference>
<evidence type="ECO:0000256" key="7">
    <source>
        <dbReference type="ARBA" id="ARBA00049258"/>
    </source>
</evidence>
<comment type="subunit">
    <text evidence="8">Homotetramer.</text>
</comment>
<evidence type="ECO:0000256" key="4">
    <source>
        <dbReference type="ARBA" id="ARBA00022533"/>
    </source>
</evidence>
<proteinExistence type="inferred from homology"/>
<reference evidence="13" key="1">
    <citation type="journal article" date="2014" name="Int. J. Syst. Evol. Microbiol.">
        <title>Complete genome sequence of Corynebacterium casei LMG S-19264T (=DSM 44701T), isolated from a smear-ripened cheese.</title>
        <authorList>
            <consortium name="US DOE Joint Genome Institute (JGI-PGF)"/>
            <person name="Walter F."/>
            <person name="Albersmeier A."/>
            <person name="Kalinowski J."/>
            <person name="Ruckert C."/>
        </authorList>
    </citation>
    <scope>NUCLEOTIDE SEQUENCE</scope>
    <source>
        <strain evidence="13">JCM 12580</strain>
    </source>
</reference>
<reference evidence="13" key="2">
    <citation type="submission" date="2020-09" db="EMBL/GenBank/DDBJ databases">
        <authorList>
            <person name="Sun Q."/>
            <person name="Ohkuma M."/>
        </authorList>
    </citation>
    <scope>NUCLEOTIDE SEQUENCE</scope>
    <source>
        <strain evidence="13">JCM 12580</strain>
    </source>
</reference>
<evidence type="ECO:0000259" key="11">
    <source>
        <dbReference type="Pfam" id="PF00056"/>
    </source>
</evidence>
<evidence type="ECO:0000256" key="8">
    <source>
        <dbReference type="HAMAP-Rule" id="MF_00488"/>
    </source>
</evidence>
<feature type="binding site" evidence="8">
    <location>
        <position position="232"/>
    </location>
    <ligand>
        <name>substrate</name>
    </ligand>
</feature>
<feature type="binding site" evidence="8">
    <location>
        <position position="104"/>
    </location>
    <ligand>
        <name>NAD(+)</name>
        <dbReference type="ChEBI" id="CHEBI:57540"/>
    </ligand>
</feature>
<dbReference type="RefSeq" id="WP_188631851.1">
    <property type="nucleotide sequence ID" value="NZ_BMNQ01000006.1"/>
</dbReference>
<dbReference type="AlphaFoldDB" id="A0A917PRI3"/>
<dbReference type="GO" id="GO:0004459">
    <property type="term" value="F:L-lactate dehydrogenase (NAD+) activity"/>
    <property type="evidence" value="ECO:0007669"/>
    <property type="project" value="UniProtKB-UniRule"/>
</dbReference>
<dbReference type="InterPro" id="IPR011304">
    <property type="entry name" value="L-lactate_DH"/>
</dbReference>
<evidence type="ECO:0000259" key="12">
    <source>
        <dbReference type="Pfam" id="PF02866"/>
    </source>
</evidence>
<feature type="binding site" evidence="8">
    <location>
        <begin position="123"/>
        <end position="126"/>
    </location>
    <ligand>
        <name>substrate</name>
    </ligand>
</feature>
<dbReference type="PANTHER" id="PTHR43128">
    <property type="entry name" value="L-2-HYDROXYCARBOXYLATE DEHYDROGENASE (NAD(P)(+))"/>
    <property type="match status" value="1"/>
</dbReference>
<dbReference type="InterPro" id="IPR018177">
    <property type="entry name" value="L-lactate_DH_AS"/>
</dbReference>
<comment type="subcellular location">
    <subcellularLocation>
        <location evidence="8">Cytoplasm</location>
    </subcellularLocation>
</comment>
<sequence>MTSGVNRVVVVGAGFVGSSYAYALVNQGITEELVLIDVNQEKAEGEVMDLNHGRYFYESPAKVWSGDYHDCKEADIVCITAGVSQSDEETRLSAVEKNTSIVKSIVDSVMASGFNGIFLISTNPVDIITQATWTFSGLPKERVIGSGTILDTARYLHMLGEYFSVDPKSINGYIIGEHGDSQVAALSNAAIGGKNVMDILNASDRYMLKDLEKMAANVRDIADVVIEKKGSTYYGIGAGLAKITKAILKNENTVLPVSALLDGEYGFQDIFAGVPAIINRQGVQEIIEVDLNKEEKDKLASSIEVLRSAMKPLPKKT</sequence>
<feature type="binding site" evidence="8">
    <location>
        <position position="91"/>
    </location>
    <ligand>
        <name>substrate</name>
    </ligand>
</feature>
<comment type="caution">
    <text evidence="8">Lacks conserved residue(s) required for the propagation of feature annotation.</text>
</comment>
<feature type="binding site" evidence="10">
    <location>
        <position position="98"/>
    </location>
    <ligand>
        <name>NAD(+)</name>
        <dbReference type="ChEBI" id="CHEBI:57540"/>
    </ligand>
</feature>
<dbReference type="GO" id="GO:0006089">
    <property type="term" value="P:lactate metabolic process"/>
    <property type="evidence" value="ECO:0007669"/>
    <property type="project" value="TreeGrafter"/>
</dbReference>
<feature type="binding site" evidence="8">
    <location>
        <begin position="151"/>
        <end position="154"/>
    </location>
    <ligand>
        <name>substrate</name>
    </ligand>
</feature>
<dbReference type="SUPFAM" id="SSF56327">
    <property type="entry name" value="LDH C-terminal domain-like"/>
    <property type="match status" value="1"/>
</dbReference>
<evidence type="ECO:0000256" key="5">
    <source>
        <dbReference type="ARBA" id="ARBA00023002"/>
    </source>
</evidence>
<feature type="binding site" evidence="8">
    <location>
        <position position="146"/>
    </location>
    <ligand>
        <name>NAD(+)</name>
        <dbReference type="ChEBI" id="CHEBI:57540"/>
    </ligand>
</feature>
<keyword evidence="8" id="KW-0963">Cytoplasm</keyword>
<dbReference type="Gene3D" id="3.90.110.10">
    <property type="entry name" value="Lactate dehydrogenase/glycoside hydrolase, family 4, C-terminal"/>
    <property type="match status" value="1"/>
</dbReference>
<dbReference type="Pfam" id="PF02866">
    <property type="entry name" value="Ldh_1_C"/>
    <property type="match status" value="1"/>
</dbReference>
<dbReference type="Proteomes" id="UP000658382">
    <property type="component" value="Unassembled WGS sequence"/>
</dbReference>
<organism evidence="13 14">
    <name type="scientific">Lentibacillus kapialis</name>
    <dbReference type="NCBI Taxonomy" id="340214"/>
    <lineage>
        <taxon>Bacteria</taxon>
        <taxon>Bacillati</taxon>
        <taxon>Bacillota</taxon>
        <taxon>Bacilli</taxon>
        <taxon>Bacillales</taxon>
        <taxon>Bacillaceae</taxon>
        <taxon>Lentibacillus</taxon>
    </lineage>
</organism>
<feature type="active site" description="Proton acceptor" evidence="8 9">
    <location>
        <position position="178"/>
    </location>
</feature>
<comment type="function">
    <text evidence="8">Catalyzes the conversion of lactate to pyruvate.</text>
</comment>
<evidence type="ECO:0000256" key="6">
    <source>
        <dbReference type="ARBA" id="ARBA00023027"/>
    </source>
</evidence>
<gene>
    <name evidence="13" type="primary">ldh2</name>
    <name evidence="8" type="synonym">ldh</name>
    <name evidence="13" type="ORF">GCM10007063_08730</name>
</gene>
<feature type="binding site" evidence="8">
    <location>
        <position position="16"/>
    </location>
    <ligand>
        <name>NAD(+)</name>
        <dbReference type="ChEBI" id="CHEBI:57540"/>
    </ligand>
</feature>
<evidence type="ECO:0000256" key="1">
    <source>
        <dbReference type="ARBA" id="ARBA00004843"/>
    </source>
</evidence>
<feature type="binding site" evidence="8">
    <location>
        <position position="85"/>
    </location>
    <ligand>
        <name>substrate</name>
    </ligand>
</feature>
<dbReference type="InterPro" id="IPR022383">
    <property type="entry name" value="Lactate/malate_DH_C"/>
</dbReference>
<feature type="binding site" evidence="8">
    <location>
        <begin position="82"/>
        <end position="83"/>
    </location>
    <ligand>
        <name>NAD(+)</name>
        <dbReference type="ChEBI" id="CHEBI:57540"/>
    </ligand>
</feature>
<comment type="pathway">
    <text evidence="1 8">Fermentation; pyruvate fermentation to lactate; (S)-lactate from pyruvate: step 1/1.</text>
</comment>
<dbReference type="SUPFAM" id="SSF51735">
    <property type="entry name" value="NAD(P)-binding Rossmann-fold domains"/>
    <property type="match status" value="1"/>
</dbReference>
<feature type="domain" description="Lactate/malate dehydrogenase C-terminal" evidence="12">
    <location>
        <begin position="148"/>
        <end position="312"/>
    </location>
</feature>
<dbReference type="InterPro" id="IPR015955">
    <property type="entry name" value="Lactate_DH/Glyco_Ohase_4_C"/>
</dbReference>
<keyword evidence="4" id="KW-0021">Allosteric enzyme</keyword>
<name>A0A917PRI3_9BACI</name>
<dbReference type="PROSITE" id="PS00064">
    <property type="entry name" value="L_LDH"/>
    <property type="match status" value="1"/>
</dbReference>
<keyword evidence="6 8" id="KW-0520">NAD</keyword>
<dbReference type="EMBL" id="BMNQ01000006">
    <property type="protein sequence ID" value="GGJ88464.1"/>
    <property type="molecule type" value="Genomic_DNA"/>
</dbReference>
<feature type="binding site" evidence="8 10">
    <location>
        <position position="37"/>
    </location>
    <ligand>
        <name>NAD(+)</name>
        <dbReference type="ChEBI" id="CHEBI:57540"/>
    </ligand>
</feature>
<dbReference type="InterPro" id="IPR001557">
    <property type="entry name" value="L-lactate/malate_DH"/>
</dbReference>
<comment type="caution">
    <text evidence="13">The sequence shown here is derived from an EMBL/GenBank/DDBJ whole genome shotgun (WGS) entry which is preliminary data.</text>
</comment>
<dbReference type="CDD" id="cd05291">
    <property type="entry name" value="HicDH_like"/>
    <property type="match status" value="1"/>
</dbReference>
<feature type="binding site" evidence="8">
    <location>
        <position position="68"/>
    </location>
    <ligand>
        <name>NAD(+)</name>
        <dbReference type="ChEBI" id="CHEBI:57540"/>
    </ligand>
</feature>
<comment type="similarity">
    <text evidence="2 8">Belongs to the LDH/MDH superfamily. LDH family.</text>
</comment>
<dbReference type="Gene3D" id="3.40.50.720">
    <property type="entry name" value="NAD(P)-binding Rossmann-like Domain"/>
    <property type="match status" value="1"/>
</dbReference>
<dbReference type="GO" id="GO:0006096">
    <property type="term" value="P:glycolytic process"/>
    <property type="evidence" value="ECO:0007669"/>
    <property type="project" value="UniProtKB-UniRule"/>
</dbReference>
<evidence type="ECO:0000313" key="13">
    <source>
        <dbReference type="EMBL" id="GGJ88464.1"/>
    </source>
</evidence>
<dbReference type="GO" id="GO:0005737">
    <property type="term" value="C:cytoplasm"/>
    <property type="evidence" value="ECO:0007669"/>
    <property type="project" value="UniProtKB-SubCell"/>
</dbReference>
<keyword evidence="14" id="KW-1185">Reference proteome</keyword>
<dbReference type="PIRSF" id="PIRSF000102">
    <property type="entry name" value="Lac_mal_DH"/>
    <property type="match status" value="1"/>
</dbReference>
<evidence type="ECO:0000313" key="14">
    <source>
        <dbReference type="Proteomes" id="UP000658382"/>
    </source>
</evidence>
<evidence type="ECO:0000256" key="10">
    <source>
        <dbReference type="PIRSR" id="PIRSR000102-3"/>
    </source>
</evidence>